<gene>
    <name evidence="1" type="ORF">COX41_00715</name>
</gene>
<dbReference type="AlphaFoldDB" id="A0A2G9YKS1"/>
<sequence>MAQEQTHTPVKGGGNPIQEKQTNCLACNKPIKKIRRYYRDGKFYCTKRCWKNYLEKNKAEAK</sequence>
<reference evidence="1 2" key="1">
    <citation type="submission" date="2017-09" db="EMBL/GenBank/DDBJ databases">
        <title>Depth-based differentiation of microbial function through sediment-hosted aquifers and enrichment of novel symbionts in the deep terrestrial subsurface.</title>
        <authorList>
            <person name="Probst A.J."/>
            <person name="Ladd B."/>
            <person name="Jarett J.K."/>
            <person name="Geller-Mcgrath D.E."/>
            <person name="Sieber C.M."/>
            <person name="Emerson J.B."/>
            <person name="Anantharaman K."/>
            <person name="Thomas B.C."/>
            <person name="Malmstrom R."/>
            <person name="Stieglmeier M."/>
            <person name="Klingl A."/>
            <person name="Woyke T."/>
            <person name="Ryan C.M."/>
            <person name="Banfield J.F."/>
        </authorList>
    </citation>
    <scope>NUCLEOTIDE SEQUENCE [LARGE SCALE GENOMIC DNA]</scope>
    <source>
        <strain evidence="1">CG23_combo_of_CG06-09_8_20_14_all_41_10</strain>
    </source>
</reference>
<dbReference type="Proteomes" id="UP000231292">
    <property type="component" value="Unassembled WGS sequence"/>
</dbReference>
<proteinExistence type="predicted"/>
<organism evidence="1 2">
    <name type="scientific">Candidatus Sherwoodlollariibacterium unditelluris</name>
    <dbReference type="NCBI Taxonomy" id="1974757"/>
    <lineage>
        <taxon>Bacteria</taxon>
        <taxon>Pseudomonadati</taxon>
        <taxon>Candidatus Omnitrophota</taxon>
        <taxon>Candidatus Sherwoodlollariibacterium</taxon>
    </lineage>
</organism>
<comment type="caution">
    <text evidence="1">The sequence shown here is derived from an EMBL/GenBank/DDBJ whole genome shotgun (WGS) entry which is preliminary data.</text>
</comment>
<protein>
    <recommendedName>
        <fullName evidence="3">TRASH domain-containing protein</fullName>
    </recommendedName>
</protein>
<dbReference type="EMBL" id="PCRK01000012">
    <property type="protein sequence ID" value="PIP19825.1"/>
    <property type="molecule type" value="Genomic_DNA"/>
</dbReference>
<dbReference type="SUPFAM" id="SSF57716">
    <property type="entry name" value="Glucocorticoid receptor-like (DNA-binding domain)"/>
    <property type="match status" value="1"/>
</dbReference>
<evidence type="ECO:0008006" key="3">
    <source>
        <dbReference type="Google" id="ProtNLM"/>
    </source>
</evidence>
<evidence type="ECO:0000313" key="1">
    <source>
        <dbReference type="EMBL" id="PIP19825.1"/>
    </source>
</evidence>
<evidence type="ECO:0000313" key="2">
    <source>
        <dbReference type="Proteomes" id="UP000231292"/>
    </source>
</evidence>
<accession>A0A2G9YKS1</accession>
<name>A0A2G9YKS1_9BACT</name>